<dbReference type="AlphaFoldDB" id="A0A0L0H9S6"/>
<accession>A0A0L0H9S6</accession>
<dbReference type="InterPro" id="IPR051222">
    <property type="entry name" value="PPR/CCM1_RNA-binding"/>
</dbReference>
<dbReference type="VEuPathDB" id="FungiDB:SPPG_06766"/>
<dbReference type="STRING" id="645134.A0A0L0H9S6"/>
<dbReference type="PANTHER" id="PTHR47942">
    <property type="entry name" value="TETRATRICOPEPTIDE REPEAT (TPR)-LIKE SUPERFAMILY PROTEIN-RELATED"/>
    <property type="match status" value="1"/>
</dbReference>
<keyword evidence="1" id="KW-0677">Repeat</keyword>
<gene>
    <name evidence="3" type="ORF">SPPG_06766</name>
</gene>
<dbReference type="Pfam" id="PF13812">
    <property type="entry name" value="PPR_3"/>
    <property type="match status" value="1"/>
</dbReference>
<sequence>MIRAGFGRAICHARRLSTIEIRALRHQPATPLLLDNHTLWKRKASTATQEASLAEGKERPLLDADIAQKIDVKADRDVTAEQAVPEEDWQQDNIALSLAETGAEKKVAAEGGKVIDDLLEDCAKDLKVATQRYLHLEESNRTADWTSVQYSHLINRVGNIPSQDLPTTVFDKVRQITRSRSIKLDEKAHLQMVRVYTAADIRRAQRYLAMESELEVERARITGEAPKSVQNRIQRLQKRMEACSSQAHADAAEELMQQAFDEGYRPRPSDYAAMLHMHGTRRNVASVEKWVQLLSERDVEIKLPIYVAVITAYGYLGDAYNAQKWFEKYVSTHGRRAEVYKAFIEALGRVGRAPLARDILERVMPEQKVQPTIDTYTAVSKVLGSSGDFVGAIEILGRMRADSVLAKGIEDAYSVILEQAILKGDYAVASDMFAHLKERRLPNFTYSQYGRLCIEQNHLDEALAVYRKIYSRSGMADPMFSGDLANSLIKAGRKSDAFRLLEIVHSASAKRKASSPGGDGNVFRLVPILMDAAKGDLKMLLRLQEIAESQGYYGSESKSPCGALLAAYQQKKDSVDLSIEDYRILYLSLFSSRKATSKDDLQKASFAFLKDMELKGLKPTEALSDLVISGFKGRYMVGAEIEWKKAMAKLDVKTPEISSEYASFITREEQQSLCRKIVSCCSSGNVAEALQIMEKLQKVNLFPDPFTVSRLILTLGSRGEFETVTQVFTKALERARTLRNLKVREHWEDSAFEAVIIAYTRAGYVSAAAKFFIESVTVLGRHPFAQKTYVWFFDTVGRSRGIANEDYADIYAVFEAYRDLVGAKTISLAVYNAVLRIMRKAGRYEHVVELARLMQEAEITLDPPTYQNLILSLIRSQRIDEAAKLFEKYLDEYWERMDITVFNVMISGYLAHDDFADALRVLKIAESADLRANVETYELLITGLARSEEYAGSALSLVHKMKESGLPVRPQVYESVILGTCSGKTKSLSVALQCYRAMEQANMRPSPNVFEKLIVAMIDQGDMVTAEKLRLSMDTIGRHPTSETEAALQAGYLKRGDLLSARRVFDGMANPVSETSIPHPTRTKESYQMIINAAIKAGRTDLAAEYVAQAKGSPYEAESPGWAESLALGA</sequence>
<name>A0A0L0H9S6_SPIPD</name>
<protein>
    <submittedName>
        <fullName evidence="3">Pentatricopeptide repeat domain-containing protein</fullName>
    </submittedName>
</protein>
<dbReference type="OrthoDB" id="411857at2759"/>
<dbReference type="EMBL" id="KQ257462">
    <property type="protein sequence ID" value="KNC97766.1"/>
    <property type="molecule type" value="Genomic_DNA"/>
</dbReference>
<reference evidence="3 4" key="1">
    <citation type="submission" date="2009-08" db="EMBL/GenBank/DDBJ databases">
        <title>The Genome Sequence of Spizellomyces punctatus strain DAOM BR117.</title>
        <authorList>
            <consortium name="The Broad Institute Genome Sequencing Platform"/>
            <person name="Russ C."/>
            <person name="Cuomo C."/>
            <person name="Shea T."/>
            <person name="Young S.K."/>
            <person name="Zeng Q."/>
            <person name="Koehrsen M."/>
            <person name="Haas B."/>
            <person name="Borodovsky M."/>
            <person name="Guigo R."/>
            <person name="Alvarado L."/>
            <person name="Berlin A."/>
            <person name="Bochicchio J."/>
            <person name="Borenstein D."/>
            <person name="Chapman S."/>
            <person name="Chen Z."/>
            <person name="Engels R."/>
            <person name="Freedman E."/>
            <person name="Gellesch M."/>
            <person name="Goldberg J."/>
            <person name="Griggs A."/>
            <person name="Gujja S."/>
            <person name="Heiman D."/>
            <person name="Hepburn T."/>
            <person name="Howarth C."/>
            <person name="Jen D."/>
            <person name="Larson L."/>
            <person name="Lewis B."/>
            <person name="Mehta T."/>
            <person name="Park D."/>
            <person name="Pearson M."/>
            <person name="Roberts A."/>
            <person name="Saif S."/>
            <person name="Shenoy N."/>
            <person name="Sisk P."/>
            <person name="Stolte C."/>
            <person name="Sykes S."/>
            <person name="Thomson T."/>
            <person name="Walk T."/>
            <person name="White J."/>
            <person name="Yandava C."/>
            <person name="Burger G."/>
            <person name="Gray M.W."/>
            <person name="Holland P.W.H."/>
            <person name="King N."/>
            <person name="Lang F.B.F."/>
            <person name="Roger A.J."/>
            <person name="Ruiz-Trillo I."/>
            <person name="Lander E."/>
            <person name="Nusbaum C."/>
        </authorList>
    </citation>
    <scope>NUCLEOTIDE SEQUENCE [LARGE SCALE GENOMIC DNA]</scope>
    <source>
        <strain evidence="3 4">DAOM BR117</strain>
    </source>
</reference>
<dbReference type="GeneID" id="27690047"/>
<dbReference type="Gene3D" id="1.25.40.10">
    <property type="entry name" value="Tetratricopeptide repeat domain"/>
    <property type="match status" value="4"/>
</dbReference>
<evidence type="ECO:0000256" key="2">
    <source>
        <dbReference type="PROSITE-ProRule" id="PRU00708"/>
    </source>
</evidence>
<dbReference type="eggNOG" id="KOG4197">
    <property type="taxonomic scope" value="Eukaryota"/>
</dbReference>
<proteinExistence type="predicted"/>
<evidence type="ECO:0000313" key="3">
    <source>
        <dbReference type="EMBL" id="KNC97766.1"/>
    </source>
</evidence>
<dbReference type="OMA" id="CLPNSSC"/>
<feature type="repeat" description="PPR" evidence="2">
    <location>
        <begin position="933"/>
        <end position="968"/>
    </location>
</feature>
<dbReference type="PROSITE" id="PS51375">
    <property type="entry name" value="PPR"/>
    <property type="match status" value="1"/>
</dbReference>
<dbReference type="InterPro" id="IPR002885">
    <property type="entry name" value="PPR_rpt"/>
</dbReference>
<dbReference type="Proteomes" id="UP000053201">
    <property type="component" value="Unassembled WGS sequence"/>
</dbReference>
<dbReference type="SUPFAM" id="SSF48452">
    <property type="entry name" value="TPR-like"/>
    <property type="match status" value="1"/>
</dbReference>
<dbReference type="Pfam" id="PF01535">
    <property type="entry name" value="PPR"/>
    <property type="match status" value="2"/>
</dbReference>
<organism evidence="3 4">
    <name type="scientific">Spizellomyces punctatus (strain DAOM BR117)</name>
    <dbReference type="NCBI Taxonomy" id="645134"/>
    <lineage>
        <taxon>Eukaryota</taxon>
        <taxon>Fungi</taxon>
        <taxon>Fungi incertae sedis</taxon>
        <taxon>Chytridiomycota</taxon>
        <taxon>Chytridiomycota incertae sedis</taxon>
        <taxon>Chytridiomycetes</taxon>
        <taxon>Spizellomycetales</taxon>
        <taxon>Spizellomycetaceae</taxon>
        <taxon>Spizellomyces</taxon>
    </lineage>
</organism>
<dbReference type="RefSeq" id="XP_016605806.1">
    <property type="nucleotide sequence ID" value="XM_016754966.1"/>
</dbReference>
<evidence type="ECO:0000313" key="4">
    <source>
        <dbReference type="Proteomes" id="UP000053201"/>
    </source>
</evidence>
<evidence type="ECO:0000256" key="1">
    <source>
        <dbReference type="ARBA" id="ARBA00022737"/>
    </source>
</evidence>
<dbReference type="InterPro" id="IPR011990">
    <property type="entry name" value="TPR-like_helical_dom_sf"/>
</dbReference>
<keyword evidence="4" id="KW-1185">Reference proteome</keyword>
<dbReference type="PANTHER" id="PTHR47942:SF63">
    <property type="entry name" value="PENTATRICOPEPTIDE REPEAT-CONTAINING PROTEIN"/>
    <property type="match status" value="1"/>
</dbReference>
<dbReference type="InParanoid" id="A0A0L0H9S6"/>